<evidence type="ECO:0000313" key="8">
    <source>
        <dbReference type="Proteomes" id="UP001152607"/>
    </source>
</evidence>
<keyword evidence="8" id="KW-1185">Reference proteome</keyword>
<dbReference type="Gene3D" id="3.40.50.150">
    <property type="entry name" value="Vaccinia Virus protein VP39"/>
    <property type="match status" value="1"/>
</dbReference>
<evidence type="ECO:0000256" key="2">
    <source>
        <dbReference type="ARBA" id="ARBA00022603"/>
    </source>
</evidence>
<evidence type="ECO:0000256" key="5">
    <source>
        <dbReference type="PROSITE-ProRule" id="PRU01016"/>
    </source>
</evidence>
<dbReference type="SUPFAM" id="SSF53335">
    <property type="entry name" value="S-adenosyl-L-methionine-dependent methyltransferases"/>
    <property type="match status" value="1"/>
</dbReference>
<dbReference type="Pfam" id="PF00145">
    <property type="entry name" value="DNA_methylase"/>
    <property type="match status" value="1"/>
</dbReference>
<dbReference type="OrthoDB" id="414133at2759"/>
<sequence length="671" mass="76169">MANPQFVWISDDDNSDTDDNETWDFDDVAEEGSDLTYVDDAIPGEQLPKLHAQSADECPPLIQISEVTLECGSVQAGDTIELLNRHGDFLVVVAVLEDYREDKVYLQGHRLRRAARFAPLFESKLNELIVVFNTQRYDTESAQTQGLELISTDQVAKKEKREVIFSTQPYKEFGIRQCSNLVPHLYNNPEAARDWLHDNGPLFARWVYVSIKDPNGKPYGGETRRLYHREHIYYSQLSQHISGRTMGDDDWVRQDPRQQSLTFGDLFCGAGGASYGAKEAGLIVKFGLDIEEKIMACYEYNHPGALPLCMDAKDFPSVACRNNFYCDFLHFSTTCRFFARCHTVDGKDDQINLETIFTVAAILKKLQPPYATAEQTDGLILERGHQKYFRILLNDIMSAGYNVRYQVIDLSTLGVPQRRRRLLFNMSKIGFPLAPFPNATHGPQGSGLKRFVTVADALDGLERSHQFNSDPLNQPRFYKANNCVPPYDPHTTLVKGTLTTSGGSNHHYSGKRKFTARENSQFQGFPLNANLGNTLTFSNMVVGNAYPVPASAAHILINAQTREAFDNGLINAEDEINDLCSVKRIWDTTKSRRRNKLNLSKYQYLNRLEPSAARIGFTSSLYTRNMPIEPLPPRPRGRPPQVIDRTKDRQRREVLQQVRDARYKGEVMELD</sequence>
<dbReference type="EMBL" id="CAOQHR010000009">
    <property type="protein sequence ID" value="CAI6339534.1"/>
    <property type="molecule type" value="Genomic_DNA"/>
</dbReference>
<evidence type="ECO:0000313" key="7">
    <source>
        <dbReference type="EMBL" id="CAI6339534.1"/>
    </source>
</evidence>
<protein>
    <recommendedName>
        <fullName evidence="1">DNA (cytosine-5-)-methyltransferase</fullName>
        <ecNumber evidence="1">2.1.1.37</ecNumber>
    </recommendedName>
</protein>
<gene>
    <name evidence="7" type="ORF">PDIGIT_LOCUS12694</name>
</gene>
<dbReference type="PANTHER" id="PTHR10629">
    <property type="entry name" value="CYTOSINE-SPECIFIC METHYLTRANSFERASE"/>
    <property type="match status" value="1"/>
</dbReference>
<keyword evidence="2 5" id="KW-0489">Methyltransferase</keyword>
<feature type="region of interest" description="Disordered" evidence="6">
    <location>
        <begin position="626"/>
        <end position="651"/>
    </location>
</feature>
<feature type="compositionally biased region" description="Acidic residues" evidence="6">
    <location>
        <begin position="10"/>
        <end position="20"/>
    </location>
</feature>
<dbReference type="GO" id="GO:0044027">
    <property type="term" value="P:negative regulation of gene expression via chromosomal CpG island methylation"/>
    <property type="evidence" value="ECO:0007669"/>
    <property type="project" value="TreeGrafter"/>
</dbReference>
<evidence type="ECO:0000256" key="6">
    <source>
        <dbReference type="SAM" id="MobiDB-lite"/>
    </source>
</evidence>
<organism evidence="7 8">
    <name type="scientific">Periconia digitata</name>
    <dbReference type="NCBI Taxonomy" id="1303443"/>
    <lineage>
        <taxon>Eukaryota</taxon>
        <taxon>Fungi</taxon>
        <taxon>Dikarya</taxon>
        <taxon>Ascomycota</taxon>
        <taxon>Pezizomycotina</taxon>
        <taxon>Dothideomycetes</taxon>
        <taxon>Pleosporomycetidae</taxon>
        <taxon>Pleosporales</taxon>
        <taxon>Massarineae</taxon>
        <taxon>Periconiaceae</taxon>
        <taxon>Periconia</taxon>
    </lineage>
</organism>
<dbReference type="AlphaFoldDB" id="A0A9W4UPL7"/>
<dbReference type="GO" id="GO:0005634">
    <property type="term" value="C:nucleus"/>
    <property type="evidence" value="ECO:0007669"/>
    <property type="project" value="TreeGrafter"/>
</dbReference>
<reference evidence="7" key="1">
    <citation type="submission" date="2023-01" db="EMBL/GenBank/DDBJ databases">
        <authorList>
            <person name="Van Ghelder C."/>
            <person name="Rancurel C."/>
        </authorList>
    </citation>
    <scope>NUCLEOTIDE SEQUENCE</scope>
    <source>
        <strain evidence="7">CNCM I-4278</strain>
    </source>
</reference>
<dbReference type="GO" id="GO:0003677">
    <property type="term" value="F:DNA binding"/>
    <property type="evidence" value="ECO:0007669"/>
    <property type="project" value="TreeGrafter"/>
</dbReference>
<dbReference type="GO" id="GO:0003886">
    <property type="term" value="F:DNA (cytosine-5-)-methyltransferase activity"/>
    <property type="evidence" value="ECO:0007669"/>
    <property type="project" value="UniProtKB-EC"/>
</dbReference>
<dbReference type="InterPro" id="IPR001525">
    <property type="entry name" value="C5_MeTfrase"/>
</dbReference>
<keyword evidence="4 5" id="KW-0949">S-adenosyl-L-methionine</keyword>
<name>A0A9W4UPL7_9PLEO</name>
<dbReference type="GO" id="GO:0032259">
    <property type="term" value="P:methylation"/>
    <property type="evidence" value="ECO:0007669"/>
    <property type="project" value="UniProtKB-KW"/>
</dbReference>
<dbReference type="EC" id="2.1.1.37" evidence="1"/>
<dbReference type="PRINTS" id="PR00105">
    <property type="entry name" value="C5METTRFRASE"/>
</dbReference>
<feature type="region of interest" description="Disordered" evidence="6">
    <location>
        <begin position="1"/>
        <end position="20"/>
    </location>
</feature>
<evidence type="ECO:0000256" key="3">
    <source>
        <dbReference type="ARBA" id="ARBA00022679"/>
    </source>
</evidence>
<dbReference type="Gene3D" id="3.90.120.10">
    <property type="entry name" value="DNA Methylase, subunit A, domain 2"/>
    <property type="match status" value="1"/>
</dbReference>
<dbReference type="InterPro" id="IPR050390">
    <property type="entry name" value="C5-Methyltransferase"/>
</dbReference>
<dbReference type="Proteomes" id="UP001152607">
    <property type="component" value="Unassembled WGS sequence"/>
</dbReference>
<dbReference type="PROSITE" id="PS51679">
    <property type="entry name" value="SAM_MT_C5"/>
    <property type="match status" value="1"/>
</dbReference>
<proteinExistence type="inferred from homology"/>
<comment type="caution">
    <text evidence="7">The sequence shown here is derived from an EMBL/GenBank/DDBJ whole genome shotgun (WGS) entry which is preliminary data.</text>
</comment>
<evidence type="ECO:0000256" key="1">
    <source>
        <dbReference type="ARBA" id="ARBA00011975"/>
    </source>
</evidence>
<keyword evidence="3 5" id="KW-0808">Transferase</keyword>
<dbReference type="InterPro" id="IPR029063">
    <property type="entry name" value="SAM-dependent_MTases_sf"/>
</dbReference>
<dbReference type="PANTHER" id="PTHR10629:SF52">
    <property type="entry name" value="DNA (CYTOSINE-5)-METHYLTRANSFERASE 1"/>
    <property type="match status" value="1"/>
</dbReference>
<comment type="similarity">
    <text evidence="5">Belongs to the class I-like SAM-binding methyltransferase superfamily. C5-methyltransferase family.</text>
</comment>
<feature type="active site" evidence="5">
    <location>
        <position position="335"/>
    </location>
</feature>
<accession>A0A9W4UPL7</accession>
<evidence type="ECO:0000256" key="4">
    <source>
        <dbReference type="ARBA" id="ARBA00022691"/>
    </source>
</evidence>